<dbReference type="PANTHER" id="PTHR12631">
    <property type="entry name" value="ALPHA-L-IDURONIDASE"/>
    <property type="match status" value="1"/>
</dbReference>
<keyword evidence="3" id="KW-0326">Glycosidase</keyword>
<comment type="similarity">
    <text evidence="1">Belongs to the glycosyl hydrolase 39 family.</text>
</comment>
<dbReference type="Gene3D" id="3.20.20.80">
    <property type="entry name" value="Glycosidases"/>
    <property type="match status" value="1"/>
</dbReference>
<dbReference type="InterPro" id="IPR051923">
    <property type="entry name" value="Glycosyl_Hydrolase_39"/>
</dbReference>
<dbReference type="Pfam" id="PF01229">
    <property type="entry name" value="Glyco_hydro_39"/>
    <property type="match status" value="1"/>
</dbReference>
<feature type="domain" description="Glycosyl hydrolases family 39 N-terminal catalytic" evidence="4">
    <location>
        <begin position="41"/>
        <end position="165"/>
    </location>
</feature>
<evidence type="ECO:0000313" key="5">
    <source>
        <dbReference type="EMBL" id="STZ45719.1"/>
    </source>
</evidence>
<evidence type="ECO:0000259" key="4">
    <source>
        <dbReference type="Pfam" id="PF01229"/>
    </source>
</evidence>
<reference evidence="5 6" key="1">
    <citation type="submission" date="2018-06" db="EMBL/GenBank/DDBJ databases">
        <authorList>
            <consortium name="Pathogen Informatics"/>
            <person name="Doyle S."/>
        </authorList>
    </citation>
    <scope>NUCLEOTIDE SEQUENCE [LARGE SCALE GENOMIC DNA]</scope>
    <source>
        <strain evidence="5 6">NCTC10742</strain>
    </source>
</reference>
<protein>
    <submittedName>
        <fullName evidence="5">Beta-galactosidase</fullName>
    </submittedName>
</protein>
<accession>A0A378SSE6</accession>
<dbReference type="EMBL" id="UGQM01000001">
    <property type="protein sequence ID" value="STZ45719.1"/>
    <property type="molecule type" value="Genomic_DNA"/>
</dbReference>
<dbReference type="AlphaFoldDB" id="A0A378SSE6"/>
<keyword evidence="2" id="KW-0378">Hydrolase</keyword>
<dbReference type="Proteomes" id="UP000254291">
    <property type="component" value="Unassembled WGS sequence"/>
</dbReference>
<gene>
    <name evidence="5" type="ORF">NCTC10742_04980</name>
</gene>
<evidence type="ECO:0000256" key="3">
    <source>
        <dbReference type="ARBA" id="ARBA00023295"/>
    </source>
</evidence>
<dbReference type="SUPFAM" id="SSF51445">
    <property type="entry name" value="(Trans)glycosidases"/>
    <property type="match status" value="1"/>
</dbReference>
<dbReference type="InterPro" id="IPR017853">
    <property type="entry name" value="GH"/>
</dbReference>
<evidence type="ECO:0000313" key="6">
    <source>
        <dbReference type="Proteomes" id="UP000254291"/>
    </source>
</evidence>
<evidence type="ECO:0000256" key="2">
    <source>
        <dbReference type="ARBA" id="ARBA00022801"/>
    </source>
</evidence>
<dbReference type="PANTHER" id="PTHR12631:SF10">
    <property type="entry name" value="BETA-XYLOSIDASE-LIKE PROTEIN-RELATED"/>
    <property type="match status" value="1"/>
</dbReference>
<dbReference type="GO" id="GO:0004553">
    <property type="term" value="F:hydrolase activity, hydrolyzing O-glycosyl compounds"/>
    <property type="evidence" value="ECO:0007669"/>
    <property type="project" value="TreeGrafter"/>
</dbReference>
<name>A0A378SSE6_9MYCO</name>
<dbReference type="InterPro" id="IPR049166">
    <property type="entry name" value="GH39_cat"/>
</dbReference>
<evidence type="ECO:0000256" key="1">
    <source>
        <dbReference type="ARBA" id="ARBA00008875"/>
    </source>
</evidence>
<proteinExistence type="inferred from homology"/>
<organism evidence="5 6">
    <name type="scientific">Mycolicibacterium gilvum</name>
    <dbReference type="NCBI Taxonomy" id="1804"/>
    <lineage>
        <taxon>Bacteria</taxon>
        <taxon>Bacillati</taxon>
        <taxon>Actinomycetota</taxon>
        <taxon>Actinomycetes</taxon>
        <taxon>Mycobacteriales</taxon>
        <taxon>Mycobacteriaceae</taxon>
        <taxon>Mycolicibacterium</taxon>
    </lineage>
</organism>
<sequence>MTLHLRDSDAAALDRQFELMSAMDVQWVRVDIDWSVVERERGRFDWSFSDKVVELAAAHGMNVLAVLGFTPQWARASSTPATETAHYSRPEKLSDWAVFVQTAAERYVPRGIRTWEIWNEPNTSKFWPPRPDVNEYGHLFWVAADAVRAVDPEATLLIGGLGPKFEEPDAEVPPTEYLQLLYANGAAKYADGIAAHPYSFPSLPTDVDQRMLGGFRDLPELHAVMDRNGDGQKKIWITEFGAPTGTGPHAVSDQDQAVALLEARERLESWDWSGPLIYYELVDGGPDLSDTEQNFGVLREDLSLKPAAEALLDGASG</sequence>
<dbReference type="RefSeq" id="WP_235660488.1">
    <property type="nucleotide sequence ID" value="NZ_JACKST010000052.1"/>
</dbReference>